<dbReference type="PANTHER" id="PTHR24421">
    <property type="entry name" value="NITRATE/NITRITE SENSOR PROTEIN NARX-RELATED"/>
    <property type="match status" value="1"/>
</dbReference>
<feature type="domain" description="Signal transduction histidine kinase subgroup 3 dimerisation and phosphoacceptor" evidence="5">
    <location>
        <begin position="184"/>
        <end position="250"/>
    </location>
</feature>
<dbReference type="GO" id="GO:0000155">
    <property type="term" value="F:phosphorelay sensor kinase activity"/>
    <property type="evidence" value="ECO:0007669"/>
    <property type="project" value="InterPro"/>
</dbReference>
<dbReference type="InterPro" id="IPR050482">
    <property type="entry name" value="Sensor_HK_TwoCompSys"/>
</dbReference>
<evidence type="ECO:0000256" key="4">
    <source>
        <dbReference type="SAM" id="Phobius"/>
    </source>
</evidence>
<evidence type="ECO:0000256" key="2">
    <source>
        <dbReference type="ARBA" id="ARBA00022777"/>
    </source>
</evidence>
<dbReference type="Pfam" id="PF07730">
    <property type="entry name" value="HisKA_3"/>
    <property type="match status" value="1"/>
</dbReference>
<keyword evidence="7" id="KW-1185">Reference proteome</keyword>
<sequence length="371" mass="39918">MRRRLRQARTVTLVGLAVNASMSLFLPAVGLVRESDVRWVVLGAVGITAFAVAQAFVLYVLITPWITPPTRRRATVAFAAAALISVPLVGPVGDGWPTWSWLAACLVGLFPVLTSTTPATLLAAATGAAAVALTPDRRLDALVITLGFGLGIAAVNRLQVWFWDLLVEAERGRGAQAQLAAAEERLRFARDVHDLLGHNLSVIALKAELVERLATIDAERAGSEAAEVRRIAASTLTELREVVHGYRRVDLRDQLTAIRDLLRSSGVSCTVTAPDRELPATVTDVLSATLREATTNVLRHSRAHWCTITIQVDEDRTRMTLVNDGVLPSTSDEHSSGLRGLRDRLAEAGGELRTTAADGHYTLEAVVPSTP</sequence>
<feature type="transmembrane region" description="Helical" evidence="4">
    <location>
        <begin position="99"/>
        <end position="132"/>
    </location>
</feature>
<dbReference type="CDD" id="cd16917">
    <property type="entry name" value="HATPase_UhpB-NarQ-NarX-like"/>
    <property type="match status" value="1"/>
</dbReference>
<protein>
    <submittedName>
        <fullName evidence="6">Histidine kinase</fullName>
    </submittedName>
</protein>
<dbReference type="Gene3D" id="1.20.5.1930">
    <property type="match status" value="1"/>
</dbReference>
<keyword evidence="3" id="KW-0902">Two-component regulatory system</keyword>
<dbReference type="Gene3D" id="3.30.565.10">
    <property type="entry name" value="Histidine kinase-like ATPase, C-terminal domain"/>
    <property type="match status" value="1"/>
</dbReference>
<evidence type="ECO:0000313" key="7">
    <source>
        <dbReference type="Proteomes" id="UP000317982"/>
    </source>
</evidence>
<feature type="transmembrane region" description="Helical" evidence="4">
    <location>
        <begin position="12"/>
        <end position="33"/>
    </location>
</feature>
<dbReference type="Proteomes" id="UP000317982">
    <property type="component" value="Unassembled WGS sequence"/>
</dbReference>
<proteinExistence type="predicted"/>
<keyword evidence="4" id="KW-1133">Transmembrane helix</keyword>
<evidence type="ECO:0000313" key="6">
    <source>
        <dbReference type="EMBL" id="TQS45881.1"/>
    </source>
</evidence>
<accession>A0A545AX74</accession>
<keyword evidence="1" id="KW-0808">Transferase</keyword>
<dbReference type="AlphaFoldDB" id="A0A545AX74"/>
<evidence type="ECO:0000259" key="5">
    <source>
        <dbReference type="Pfam" id="PF07730"/>
    </source>
</evidence>
<name>A0A545AX74_9ACTN</name>
<dbReference type="GO" id="GO:0016020">
    <property type="term" value="C:membrane"/>
    <property type="evidence" value="ECO:0007669"/>
    <property type="project" value="InterPro"/>
</dbReference>
<feature type="transmembrane region" description="Helical" evidence="4">
    <location>
        <begin position="139"/>
        <end position="163"/>
    </location>
</feature>
<comment type="caution">
    <text evidence="6">The sequence shown here is derived from an EMBL/GenBank/DDBJ whole genome shotgun (WGS) entry which is preliminary data.</text>
</comment>
<dbReference type="InterPro" id="IPR036890">
    <property type="entry name" value="HATPase_C_sf"/>
</dbReference>
<dbReference type="RefSeq" id="WP_142703288.1">
    <property type="nucleotide sequence ID" value="NZ_VIRS01000003.1"/>
</dbReference>
<gene>
    <name evidence="6" type="ORF">FL583_05090</name>
</gene>
<keyword evidence="4" id="KW-0812">Transmembrane</keyword>
<dbReference type="EMBL" id="VIRS01000003">
    <property type="protein sequence ID" value="TQS45881.1"/>
    <property type="molecule type" value="Genomic_DNA"/>
</dbReference>
<keyword evidence="4" id="KW-0472">Membrane</keyword>
<feature type="transmembrane region" description="Helical" evidence="4">
    <location>
        <begin position="39"/>
        <end position="62"/>
    </location>
</feature>
<dbReference type="OrthoDB" id="5241784at2"/>
<reference evidence="6 7" key="1">
    <citation type="submission" date="2019-07" db="EMBL/GenBank/DDBJ databases">
        <title>Cryptosporangium phraense sp. nov., isolated from plant litter.</title>
        <authorList>
            <person name="Suriyachadkun C."/>
        </authorList>
    </citation>
    <scope>NUCLEOTIDE SEQUENCE [LARGE SCALE GENOMIC DNA]</scope>
    <source>
        <strain evidence="6 7">A-T 5661</strain>
    </source>
</reference>
<keyword evidence="2 6" id="KW-0418">Kinase</keyword>
<evidence type="ECO:0000256" key="3">
    <source>
        <dbReference type="ARBA" id="ARBA00023012"/>
    </source>
</evidence>
<evidence type="ECO:0000256" key="1">
    <source>
        <dbReference type="ARBA" id="ARBA00022679"/>
    </source>
</evidence>
<dbReference type="GO" id="GO:0046983">
    <property type="term" value="F:protein dimerization activity"/>
    <property type="evidence" value="ECO:0007669"/>
    <property type="project" value="InterPro"/>
</dbReference>
<dbReference type="InParanoid" id="A0A545AX74"/>
<dbReference type="InterPro" id="IPR011712">
    <property type="entry name" value="Sig_transdc_His_kin_sub3_dim/P"/>
</dbReference>
<organism evidence="6 7">
    <name type="scientific">Cryptosporangium phraense</name>
    <dbReference type="NCBI Taxonomy" id="2593070"/>
    <lineage>
        <taxon>Bacteria</taxon>
        <taxon>Bacillati</taxon>
        <taxon>Actinomycetota</taxon>
        <taxon>Actinomycetes</taxon>
        <taxon>Cryptosporangiales</taxon>
        <taxon>Cryptosporangiaceae</taxon>
        <taxon>Cryptosporangium</taxon>
    </lineage>
</organism>
<dbReference type="PANTHER" id="PTHR24421:SF63">
    <property type="entry name" value="SENSOR HISTIDINE KINASE DESK"/>
    <property type="match status" value="1"/>
</dbReference>
<feature type="transmembrane region" description="Helical" evidence="4">
    <location>
        <begin position="74"/>
        <end position="93"/>
    </location>
</feature>